<dbReference type="AlphaFoldDB" id="A0A838ZTQ8"/>
<dbReference type="PROSITE" id="PS51257">
    <property type="entry name" value="PROKAR_LIPOPROTEIN"/>
    <property type="match status" value="1"/>
</dbReference>
<organism evidence="1 2">
    <name type="scientific">Moheibacter lacus</name>
    <dbReference type="NCBI Taxonomy" id="2745851"/>
    <lineage>
        <taxon>Bacteria</taxon>
        <taxon>Pseudomonadati</taxon>
        <taxon>Bacteroidota</taxon>
        <taxon>Flavobacteriia</taxon>
        <taxon>Flavobacteriales</taxon>
        <taxon>Weeksellaceae</taxon>
        <taxon>Moheibacter</taxon>
    </lineage>
</organism>
<comment type="caution">
    <text evidence="1">The sequence shown here is derived from an EMBL/GenBank/DDBJ whole genome shotgun (WGS) entry which is preliminary data.</text>
</comment>
<evidence type="ECO:0000313" key="1">
    <source>
        <dbReference type="EMBL" id="MBA5630352.1"/>
    </source>
</evidence>
<dbReference type="Proteomes" id="UP000552241">
    <property type="component" value="Unassembled WGS sequence"/>
</dbReference>
<sequence length="176" mass="20995">MRITFFMIILILIQGCDFVHKKNKNQSNMDEYYTRISGIDYQRIPLIKPFELIKMKGNNSWSLNTSQLPKEAGDLSPIDLIYCTDSFIYGYKSDYQDPEWEQYKTPESWFVIDISNSKLITYTNESDFINTNVTFIEKVKMKSPDFYFNSFKKEYILPWFNDTIKNQLKKDMDKTN</sequence>
<dbReference type="EMBL" id="JACDZE010000004">
    <property type="protein sequence ID" value="MBA5630352.1"/>
    <property type="molecule type" value="Genomic_DNA"/>
</dbReference>
<accession>A0A838ZTQ8</accession>
<proteinExistence type="predicted"/>
<name>A0A838ZTQ8_9FLAO</name>
<protein>
    <submittedName>
        <fullName evidence="1">Uncharacterized protein</fullName>
    </submittedName>
</protein>
<evidence type="ECO:0000313" key="2">
    <source>
        <dbReference type="Proteomes" id="UP000552241"/>
    </source>
</evidence>
<gene>
    <name evidence="1" type="ORF">HU137_11265</name>
</gene>
<keyword evidence="2" id="KW-1185">Reference proteome</keyword>
<reference evidence="1 2" key="1">
    <citation type="submission" date="2020-07" db="EMBL/GenBank/DDBJ databases">
        <title>Moheibacter lacus sp. nov., a member of the family Flavobacteriaceae isolated from freshwater lake sediment.</title>
        <authorList>
            <person name="Liu Y."/>
        </authorList>
    </citation>
    <scope>NUCLEOTIDE SEQUENCE [LARGE SCALE GENOMIC DNA]</scope>
    <source>
        <strain evidence="1 2">BDHS18</strain>
    </source>
</reference>